<evidence type="ECO:0000256" key="2">
    <source>
        <dbReference type="ARBA" id="ARBA00023002"/>
    </source>
</evidence>
<dbReference type="PANTHER" id="PTHR33365:SF11">
    <property type="entry name" value="TAT PATHWAY SIGNAL SEQUENCE"/>
    <property type="match status" value="1"/>
</dbReference>
<keyword evidence="4" id="KW-1133">Transmembrane helix</keyword>
<sequence>MAAKQSRYTSLEDDIEDIDLENDSDTTLASDGFLGKNNARRISKSTKNSSLENILTWSRWSIIILLQGLIIVLLLPTSGVLSDGWSMGRKGWSQSKTETGGDINGLYIPTSHTYTLLTLEEEKYFPNMSSDVDRMDIRHNWDMLMPLGSGSVAIPDYEQYPMLGKPITNDPIRTGPLFEASWTHALHCLYYSVDTYHQLVVNNKFGFDGERNDYHAAHCFEYLRTQILCMADMTLEGSQSVLDATGDGQAHMCRNRAEAISWIEARRVDDVQSIVGPTADAE</sequence>
<dbReference type="Pfam" id="PF11807">
    <property type="entry name" value="UstYa"/>
    <property type="match status" value="1"/>
</dbReference>
<comment type="pathway">
    <text evidence="1">Mycotoxin biosynthesis.</text>
</comment>
<keyword evidence="4" id="KW-0472">Membrane</keyword>
<comment type="similarity">
    <text evidence="3">Belongs to the ustYa family.</text>
</comment>
<dbReference type="STRING" id="1745343.A0A2J6PZX0"/>
<evidence type="ECO:0000256" key="1">
    <source>
        <dbReference type="ARBA" id="ARBA00004685"/>
    </source>
</evidence>
<dbReference type="GO" id="GO:0043386">
    <property type="term" value="P:mycotoxin biosynthetic process"/>
    <property type="evidence" value="ECO:0007669"/>
    <property type="project" value="InterPro"/>
</dbReference>
<dbReference type="GO" id="GO:0016491">
    <property type="term" value="F:oxidoreductase activity"/>
    <property type="evidence" value="ECO:0007669"/>
    <property type="project" value="UniProtKB-KW"/>
</dbReference>
<gene>
    <name evidence="5" type="ORF">NA56DRAFT_194384</name>
</gene>
<accession>A0A2J6PZX0</accession>
<evidence type="ECO:0000256" key="3">
    <source>
        <dbReference type="ARBA" id="ARBA00035112"/>
    </source>
</evidence>
<proteinExistence type="inferred from homology"/>
<evidence type="ECO:0000313" key="6">
    <source>
        <dbReference type="Proteomes" id="UP000235672"/>
    </source>
</evidence>
<evidence type="ECO:0000313" key="5">
    <source>
        <dbReference type="EMBL" id="PMD19579.1"/>
    </source>
</evidence>
<keyword evidence="6" id="KW-1185">Reference proteome</keyword>
<dbReference type="OrthoDB" id="3687641at2759"/>
<organism evidence="5 6">
    <name type="scientific">Hyaloscypha hepaticicola</name>
    <dbReference type="NCBI Taxonomy" id="2082293"/>
    <lineage>
        <taxon>Eukaryota</taxon>
        <taxon>Fungi</taxon>
        <taxon>Dikarya</taxon>
        <taxon>Ascomycota</taxon>
        <taxon>Pezizomycotina</taxon>
        <taxon>Leotiomycetes</taxon>
        <taxon>Helotiales</taxon>
        <taxon>Hyaloscyphaceae</taxon>
        <taxon>Hyaloscypha</taxon>
    </lineage>
</organism>
<dbReference type="PANTHER" id="PTHR33365">
    <property type="entry name" value="YALI0B05434P"/>
    <property type="match status" value="1"/>
</dbReference>
<name>A0A2J6PZX0_9HELO</name>
<keyword evidence="4" id="KW-0812">Transmembrane</keyword>
<protein>
    <submittedName>
        <fullName evidence="5">Uncharacterized protein</fullName>
    </submittedName>
</protein>
<dbReference type="EMBL" id="KZ613488">
    <property type="protein sequence ID" value="PMD19579.1"/>
    <property type="molecule type" value="Genomic_DNA"/>
</dbReference>
<keyword evidence="2" id="KW-0560">Oxidoreductase</keyword>
<feature type="transmembrane region" description="Helical" evidence="4">
    <location>
        <begin position="60"/>
        <end position="81"/>
    </location>
</feature>
<dbReference type="AlphaFoldDB" id="A0A2J6PZX0"/>
<evidence type="ECO:0000256" key="4">
    <source>
        <dbReference type="SAM" id="Phobius"/>
    </source>
</evidence>
<dbReference type="InterPro" id="IPR021765">
    <property type="entry name" value="UstYa-like"/>
</dbReference>
<dbReference type="Proteomes" id="UP000235672">
    <property type="component" value="Unassembled WGS sequence"/>
</dbReference>
<reference evidence="5 6" key="1">
    <citation type="submission" date="2016-05" db="EMBL/GenBank/DDBJ databases">
        <title>A degradative enzymes factory behind the ericoid mycorrhizal symbiosis.</title>
        <authorList>
            <consortium name="DOE Joint Genome Institute"/>
            <person name="Martino E."/>
            <person name="Morin E."/>
            <person name="Grelet G."/>
            <person name="Kuo A."/>
            <person name="Kohler A."/>
            <person name="Daghino S."/>
            <person name="Barry K."/>
            <person name="Choi C."/>
            <person name="Cichocki N."/>
            <person name="Clum A."/>
            <person name="Copeland A."/>
            <person name="Hainaut M."/>
            <person name="Haridas S."/>
            <person name="Labutti K."/>
            <person name="Lindquist E."/>
            <person name="Lipzen A."/>
            <person name="Khouja H.-R."/>
            <person name="Murat C."/>
            <person name="Ohm R."/>
            <person name="Olson A."/>
            <person name="Spatafora J."/>
            <person name="Veneault-Fourrey C."/>
            <person name="Henrissat B."/>
            <person name="Grigoriev I."/>
            <person name="Martin F."/>
            <person name="Perotto S."/>
        </authorList>
    </citation>
    <scope>NUCLEOTIDE SEQUENCE [LARGE SCALE GENOMIC DNA]</scope>
    <source>
        <strain evidence="5 6">UAMH 7357</strain>
    </source>
</reference>